<evidence type="ECO:0000259" key="1">
    <source>
        <dbReference type="Pfam" id="PF12652"/>
    </source>
</evidence>
<dbReference type="HOGENOM" id="CLU_163198_1_0_9"/>
<dbReference type="OrthoDB" id="9804099at2"/>
<accession>B0TGJ2</accession>
<reference evidence="2 3" key="1">
    <citation type="journal article" date="2008" name="J. Bacteriol.">
        <title>The genome of Heliobacterium modesticaldum, a phototrophic representative of the Firmicutes containing the simplest photosynthetic apparatus.</title>
        <authorList>
            <person name="Sattley W.M."/>
            <person name="Madigan M.T."/>
            <person name="Swingley W.D."/>
            <person name="Cheung P.C."/>
            <person name="Clocksin K.M."/>
            <person name="Conrad A.L."/>
            <person name="Dejesa L.C."/>
            <person name="Honchak B.M."/>
            <person name="Jung D.O."/>
            <person name="Karbach L.E."/>
            <person name="Kurdoglu A."/>
            <person name="Lahiri S."/>
            <person name="Mastrian S.D."/>
            <person name="Page L.E."/>
            <person name="Taylor H.L."/>
            <person name="Wang Z.T."/>
            <person name="Raymond J."/>
            <person name="Chen M."/>
            <person name="Blankenship R.E."/>
            <person name="Touchman J.W."/>
        </authorList>
    </citation>
    <scope>NUCLEOTIDE SEQUENCE [LARGE SCALE GENOMIC DNA]</scope>
    <source>
        <strain evidence="3">ATCC 51547 / Ice1</strain>
    </source>
</reference>
<dbReference type="KEGG" id="hmo:HM1_1324"/>
<feature type="domain" description="Protein CotJB" evidence="1">
    <location>
        <begin position="7"/>
        <end position="82"/>
    </location>
</feature>
<dbReference type="PIRSF" id="PIRSF010606">
    <property type="entry name" value="Spore_coat_CotJB"/>
    <property type="match status" value="1"/>
</dbReference>
<protein>
    <submittedName>
        <fullName evidence="2">Spore coat protein cotjb</fullName>
    </submittedName>
</protein>
<dbReference type="RefSeq" id="WP_012281788.1">
    <property type="nucleotide sequence ID" value="NC_010337.2"/>
</dbReference>
<proteinExistence type="predicted"/>
<evidence type="ECO:0000313" key="2">
    <source>
        <dbReference type="EMBL" id="ABZ83253.1"/>
    </source>
</evidence>
<evidence type="ECO:0000313" key="3">
    <source>
        <dbReference type="Proteomes" id="UP000008550"/>
    </source>
</evidence>
<name>B0TGJ2_HELMI</name>
<dbReference type="EMBL" id="CP000930">
    <property type="protein sequence ID" value="ABZ83253.1"/>
    <property type="molecule type" value="Genomic_DNA"/>
</dbReference>
<dbReference type="eggNOG" id="ENOG5032Y4N">
    <property type="taxonomic scope" value="Bacteria"/>
</dbReference>
<gene>
    <name evidence="2" type="primary">cotJB</name>
    <name evidence="2" type="ORF">HM1_1324</name>
</gene>
<dbReference type="InterPro" id="IPR024207">
    <property type="entry name" value="CotJB_dom"/>
</dbReference>
<dbReference type="Proteomes" id="UP000008550">
    <property type="component" value="Chromosome"/>
</dbReference>
<dbReference type="STRING" id="498761.HM1_1324"/>
<dbReference type="InterPro" id="IPR016571">
    <property type="entry name" value="Spore_coat_assembly_CotJB"/>
</dbReference>
<dbReference type="AlphaFoldDB" id="B0TGJ2"/>
<organism evidence="2 3">
    <name type="scientific">Heliobacterium modesticaldum (strain ATCC 51547 / Ice1)</name>
    <dbReference type="NCBI Taxonomy" id="498761"/>
    <lineage>
        <taxon>Bacteria</taxon>
        <taxon>Bacillati</taxon>
        <taxon>Bacillota</taxon>
        <taxon>Clostridia</taxon>
        <taxon>Eubacteriales</taxon>
        <taxon>Heliobacteriaceae</taxon>
        <taxon>Heliomicrobium</taxon>
    </lineage>
</organism>
<dbReference type="Pfam" id="PF12652">
    <property type="entry name" value="CotJB"/>
    <property type="match status" value="1"/>
</dbReference>
<keyword evidence="3" id="KW-1185">Reference proteome</keyword>
<sequence length="86" mass="10495">MDRHQLELLRRIQELEFVAVDLNLFLDTHPNDKAALRDFTRVTDELKKLKHAYEQRYALLTVEGYCPGRYPWNWIETPWPWEIDYC</sequence>